<keyword evidence="11" id="KW-0482">Metalloprotease</keyword>
<dbReference type="Proteomes" id="UP001596364">
    <property type="component" value="Unassembled WGS sequence"/>
</dbReference>
<evidence type="ECO:0000256" key="4">
    <source>
        <dbReference type="ARBA" id="ARBA00012564"/>
    </source>
</evidence>
<feature type="domain" description="Peptidase M1 membrane alanine aminopeptidase" evidence="13">
    <location>
        <begin position="220"/>
        <end position="434"/>
    </location>
</feature>
<protein>
    <recommendedName>
        <fullName evidence="5 12">Aminopeptidase N</fullName>
        <ecNumber evidence="4 12">3.4.11.2</ecNumber>
    </recommendedName>
</protein>
<keyword evidence="6 17" id="KW-0031">Aminopeptidase</keyword>
<keyword evidence="8" id="KW-0479">Metal-binding</keyword>
<dbReference type="InterPro" id="IPR037144">
    <property type="entry name" value="Peptidase_M1_pepN_C_sf"/>
</dbReference>
<dbReference type="Gene3D" id="1.10.390.10">
    <property type="entry name" value="Neutral Protease Domain 2"/>
    <property type="match status" value="1"/>
</dbReference>
<evidence type="ECO:0000259" key="14">
    <source>
        <dbReference type="Pfam" id="PF11940"/>
    </source>
</evidence>
<dbReference type="InterPro" id="IPR035414">
    <property type="entry name" value="Peptidase_M1_pepN_Ig-like"/>
</dbReference>
<dbReference type="Gene3D" id="2.60.40.1840">
    <property type="match status" value="1"/>
</dbReference>
<comment type="similarity">
    <text evidence="3">Belongs to the peptidase M1 family.</text>
</comment>
<evidence type="ECO:0000256" key="12">
    <source>
        <dbReference type="NCBIfam" id="TIGR02414"/>
    </source>
</evidence>
<dbReference type="Pfam" id="PF17900">
    <property type="entry name" value="Peptidase_M1_N"/>
    <property type="match status" value="1"/>
</dbReference>
<dbReference type="PRINTS" id="PR00756">
    <property type="entry name" value="ALADIPTASE"/>
</dbReference>
<feature type="domain" description="Peptidase M1 alanyl aminopeptidase C-terminal" evidence="15">
    <location>
        <begin position="540"/>
        <end position="861"/>
    </location>
</feature>
<evidence type="ECO:0000256" key="1">
    <source>
        <dbReference type="ARBA" id="ARBA00000098"/>
    </source>
</evidence>
<dbReference type="Gene3D" id="2.60.40.1730">
    <property type="entry name" value="tricorn interacting facor f3 domain"/>
    <property type="match status" value="1"/>
</dbReference>
<dbReference type="InterPro" id="IPR014782">
    <property type="entry name" value="Peptidase_M1_dom"/>
</dbReference>
<dbReference type="RefSeq" id="WP_377148611.1">
    <property type="nucleotide sequence ID" value="NZ_JBHSUS010000001.1"/>
</dbReference>
<feature type="domain" description="Peptidase M1 alanyl aminopeptidase Ig-like fold" evidence="14">
    <location>
        <begin position="439"/>
        <end position="534"/>
    </location>
</feature>
<keyword evidence="10" id="KW-0862">Zinc</keyword>
<dbReference type="InterPro" id="IPR027268">
    <property type="entry name" value="Peptidase_M4/M1_CTD_sf"/>
</dbReference>
<evidence type="ECO:0000259" key="15">
    <source>
        <dbReference type="Pfam" id="PF17432"/>
    </source>
</evidence>
<evidence type="ECO:0000313" key="17">
    <source>
        <dbReference type="EMBL" id="MFC6440136.1"/>
    </source>
</evidence>
<dbReference type="Pfam" id="PF17432">
    <property type="entry name" value="DUF3458_C"/>
    <property type="match status" value="1"/>
</dbReference>
<dbReference type="SUPFAM" id="SSF55486">
    <property type="entry name" value="Metalloproteases ('zincins'), catalytic domain"/>
    <property type="match status" value="1"/>
</dbReference>
<dbReference type="NCBIfam" id="TIGR02414">
    <property type="entry name" value="pepN_proteo"/>
    <property type="match status" value="1"/>
</dbReference>
<comment type="cofactor">
    <cofactor evidence="2">
        <name>Zn(2+)</name>
        <dbReference type="ChEBI" id="CHEBI:29105"/>
    </cofactor>
</comment>
<evidence type="ECO:0000259" key="16">
    <source>
        <dbReference type="Pfam" id="PF17900"/>
    </source>
</evidence>
<evidence type="ECO:0000256" key="2">
    <source>
        <dbReference type="ARBA" id="ARBA00001947"/>
    </source>
</evidence>
<evidence type="ECO:0000256" key="7">
    <source>
        <dbReference type="ARBA" id="ARBA00022670"/>
    </source>
</evidence>
<dbReference type="InterPro" id="IPR042097">
    <property type="entry name" value="Aminopeptidase_N-like_N_sf"/>
</dbReference>
<keyword evidence="7" id="KW-0645">Protease</keyword>
<keyword evidence="18" id="KW-1185">Reference proteome</keyword>
<reference evidence="18" key="1">
    <citation type="journal article" date="2019" name="Int. J. Syst. Evol. Microbiol.">
        <title>The Global Catalogue of Microorganisms (GCM) 10K type strain sequencing project: providing services to taxonomists for standard genome sequencing and annotation.</title>
        <authorList>
            <consortium name="The Broad Institute Genomics Platform"/>
            <consortium name="The Broad Institute Genome Sequencing Center for Infectious Disease"/>
            <person name="Wu L."/>
            <person name="Ma J."/>
        </authorList>
    </citation>
    <scope>NUCLEOTIDE SEQUENCE [LARGE SCALE GENOMIC DNA]</scope>
    <source>
        <strain evidence="18">CGMCC 1.16031</strain>
    </source>
</reference>
<proteinExistence type="inferred from homology"/>
<evidence type="ECO:0000256" key="3">
    <source>
        <dbReference type="ARBA" id="ARBA00010136"/>
    </source>
</evidence>
<dbReference type="CDD" id="cd09600">
    <property type="entry name" value="M1_APN"/>
    <property type="match status" value="1"/>
</dbReference>
<keyword evidence="9 17" id="KW-0378">Hydrolase</keyword>
<comment type="catalytic activity">
    <reaction evidence="1">
        <text>Release of an N-terminal amino acid, Xaa-|-Yaa- from a peptide, amide or arylamide. Xaa is preferably Ala, but may be most amino acids including Pro (slow action). When a terminal hydrophobic residue is followed by a prolyl residue, the two may be released as an intact Xaa-Pro dipeptide.</text>
        <dbReference type="EC" id="3.4.11.2"/>
    </reaction>
</comment>
<dbReference type="InterPro" id="IPR001930">
    <property type="entry name" value="Peptidase_M1"/>
</dbReference>
<dbReference type="GO" id="GO:0016285">
    <property type="term" value="F:alanyl aminopeptidase activity"/>
    <property type="evidence" value="ECO:0007669"/>
    <property type="project" value="UniProtKB-EC"/>
</dbReference>
<dbReference type="InterPro" id="IPR038438">
    <property type="entry name" value="PepN_Ig-like_sf"/>
</dbReference>
<dbReference type="EMBL" id="JBHSUS010000001">
    <property type="protein sequence ID" value="MFC6440136.1"/>
    <property type="molecule type" value="Genomic_DNA"/>
</dbReference>
<dbReference type="InterPro" id="IPR012779">
    <property type="entry name" value="Peptidase_M1_pepN"/>
</dbReference>
<sequence>MIQVKRRLDYQPPAFSIPKISLTFELADQVTTVRSTLSVEKFDDSPLILDGTDLELAAIMVDGTPWQDYSVDEQHLTLRQLPRRCEIAVHTRLYPEKNTALEGLYQSGGSYCTQCEAEGFRRITYFPDRPDVLASYTVRIEADKTRYPNLLSNGNCVERGELEEGRHYVVWHDPFNKPCYLFALVAGQFDVLRGNYTTSSGREVQLEFYVDEGNLHKAEFALQSLQRAMRWDEDVYGLEYDLDVYMVVAVDFFNMGAMENKGLNVFNAKYVLADADSATDTDYFNIESIIAHEYFHNWTGNRVTCRDWFQLSLKEGLTVFRDQQFSADMSSPALCRVQQAKVIREQQFAEDASPMAHPIRPDEVIEMNNFYTVTVYDKGAEVIRMLFKMLGKDGFRKGMDKYFSRHDGQAVTCDDFVQAMADANHRDLTLFKRWYSQSGTPQVSIEQRYDPERKKLYLDISQHTPATMDQASKRPLLIPIEISALDEEGHPVLLDSRKSLVLELEQKQQSYVLSCEQPFALNVLRDFSAPIKLRFSQTAQQRLHIALYSDDGFSRVDAMQGLYQEAMIRCANESSGQWDSNRAQSLIDAQRVLLNSDETDLALLAEMLSLPSFETLMQLEERIDVDALMRARDGLEPLLACANEPLWLRRFESIPQTDYQYEPLQVAARKLKNHCLLQMMNANPQQYAEACKAQYQQANNMTDTLGALKAAQNTSETLFDELMQQFEQRWHHAPTVMDKWFALHAGAKRKDILSRIDLLQDHAVFSWKNPNRVRALVGTFGFYNPHGLYAEDGSGVRWLTEQLIQIDKINPQVSARLVTPLLSLTKLDDKRQLQWRHELMRLADQPTLSVDLSEKVHKALNIQH</sequence>
<dbReference type="SUPFAM" id="SSF63737">
    <property type="entry name" value="Leukotriene A4 hydrolase N-terminal domain"/>
    <property type="match status" value="1"/>
</dbReference>
<evidence type="ECO:0000256" key="6">
    <source>
        <dbReference type="ARBA" id="ARBA00022438"/>
    </source>
</evidence>
<dbReference type="Gene3D" id="3.30.2010.30">
    <property type="match status" value="1"/>
</dbReference>
<dbReference type="InterPro" id="IPR045357">
    <property type="entry name" value="Aminopeptidase_N-like_N"/>
</dbReference>
<dbReference type="Gene3D" id="1.25.50.10">
    <property type="entry name" value="Peptidase M1, alanyl aminopeptidase, C-terminal domain"/>
    <property type="match status" value="1"/>
</dbReference>
<dbReference type="EC" id="3.4.11.2" evidence="4 12"/>
<accession>A0ABW1XK09</accession>
<dbReference type="PANTHER" id="PTHR46322">
    <property type="entry name" value="PUROMYCIN-SENSITIVE AMINOPEPTIDASE"/>
    <property type="match status" value="1"/>
</dbReference>
<evidence type="ECO:0000313" key="18">
    <source>
        <dbReference type="Proteomes" id="UP001596364"/>
    </source>
</evidence>
<comment type="caution">
    <text evidence="17">The sequence shown here is derived from an EMBL/GenBank/DDBJ whole genome shotgun (WGS) entry which is preliminary data.</text>
</comment>
<evidence type="ECO:0000256" key="5">
    <source>
        <dbReference type="ARBA" id="ARBA00015611"/>
    </source>
</evidence>
<dbReference type="Pfam" id="PF11940">
    <property type="entry name" value="DUF3458"/>
    <property type="match status" value="1"/>
</dbReference>
<evidence type="ECO:0000256" key="10">
    <source>
        <dbReference type="ARBA" id="ARBA00022833"/>
    </source>
</evidence>
<name>A0ABW1XK09_9ALTE</name>
<evidence type="ECO:0000256" key="8">
    <source>
        <dbReference type="ARBA" id="ARBA00022723"/>
    </source>
</evidence>
<dbReference type="InterPro" id="IPR024601">
    <property type="entry name" value="Peptidase_M1_pepN_C"/>
</dbReference>
<evidence type="ECO:0000256" key="9">
    <source>
        <dbReference type="ARBA" id="ARBA00022801"/>
    </source>
</evidence>
<evidence type="ECO:0000259" key="13">
    <source>
        <dbReference type="Pfam" id="PF01433"/>
    </source>
</evidence>
<gene>
    <name evidence="17" type="primary">pepN</name>
    <name evidence="17" type="ORF">ACFP85_08255</name>
</gene>
<dbReference type="PANTHER" id="PTHR46322:SF1">
    <property type="entry name" value="PUROMYCIN-SENSITIVE AMINOPEPTIDASE"/>
    <property type="match status" value="1"/>
</dbReference>
<evidence type="ECO:0000256" key="11">
    <source>
        <dbReference type="ARBA" id="ARBA00023049"/>
    </source>
</evidence>
<feature type="domain" description="Aminopeptidase N-like N-terminal" evidence="16">
    <location>
        <begin position="86"/>
        <end position="181"/>
    </location>
</feature>
<dbReference type="Pfam" id="PF01433">
    <property type="entry name" value="Peptidase_M1"/>
    <property type="match status" value="1"/>
</dbReference>
<organism evidence="17 18">
    <name type="scientific">Pseudobowmanella zhangzhouensis</name>
    <dbReference type="NCBI Taxonomy" id="1537679"/>
    <lineage>
        <taxon>Bacteria</taxon>
        <taxon>Pseudomonadati</taxon>
        <taxon>Pseudomonadota</taxon>
        <taxon>Gammaproteobacteria</taxon>
        <taxon>Alteromonadales</taxon>
        <taxon>Alteromonadaceae</taxon>
    </lineage>
</organism>